<dbReference type="InterPro" id="IPR000595">
    <property type="entry name" value="cNMP-bd_dom"/>
</dbReference>
<proteinExistence type="predicted"/>
<dbReference type="InterPro" id="IPR014710">
    <property type="entry name" value="RmlC-like_jellyroll"/>
</dbReference>
<keyword evidence="5" id="KW-1185">Reference proteome</keyword>
<feature type="domain" description="Cyclic nucleotide-binding" evidence="2">
    <location>
        <begin position="35"/>
        <end position="104"/>
    </location>
</feature>
<dbReference type="PROSITE" id="PS50042">
    <property type="entry name" value="CNMP_BINDING_3"/>
    <property type="match status" value="1"/>
</dbReference>
<evidence type="ECO:0000256" key="1">
    <source>
        <dbReference type="ARBA" id="ARBA00023159"/>
    </source>
</evidence>
<dbReference type="eggNOG" id="COG0664">
    <property type="taxonomic scope" value="Bacteria"/>
</dbReference>
<dbReference type="InterPro" id="IPR036390">
    <property type="entry name" value="WH_DNA-bd_sf"/>
</dbReference>
<dbReference type="SUPFAM" id="SSF46785">
    <property type="entry name" value="Winged helix' DNA-binding domain"/>
    <property type="match status" value="1"/>
</dbReference>
<evidence type="ECO:0000313" key="4">
    <source>
        <dbReference type="EMBL" id="MBC2002203.1"/>
    </source>
</evidence>
<evidence type="ECO:0000313" key="3">
    <source>
        <dbReference type="EMBL" id="KGL42520.1"/>
    </source>
</evidence>
<gene>
    <name evidence="3" type="ORF">EP57_03405</name>
    <name evidence="4" type="ORF">HCA78_00385</name>
</gene>
<evidence type="ECO:0000313" key="6">
    <source>
        <dbReference type="Proteomes" id="UP000546806"/>
    </source>
</evidence>
<organism evidence="3 5">
    <name type="scientific">Listeria booriae</name>
    <dbReference type="NCBI Taxonomy" id="1552123"/>
    <lineage>
        <taxon>Bacteria</taxon>
        <taxon>Bacillati</taxon>
        <taxon>Bacillota</taxon>
        <taxon>Bacilli</taxon>
        <taxon>Bacillales</taxon>
        <taxon>Listeriaceae</taxon>
        <taxon>Listeria</taxon>
    </lineage>
</organism>
<dbReference type="CDD" id="cd00038">
    <property type="entry name" value="CAP_ED"/>
    <property type="match status" value="1"/>
</dbReference>
<comment type="caution">
    <text evidence="3">The sequence shown here is derived from an EMBL/GenBank/DDBJ whole genome shotgun (WGS) entry which is preliminary data.</text>
</comment>
<evidence type="ECO:0000313" key="5">
    <source>
        <dbReference type="Proteomes" id="UP000029844"/>
    </source>
</evidence>
<reference evidence="3 5" key="1">
    <citation type="submission" date="2014-05" db="EMBL/GenBank/DDBJ databases">
        <title>Novel Listeriaceae from food processing environments.</title>
        <authorList>
            <person name="den Bakker H.C."/>
        </authorList>
    </citation>
    <scope>NUCLEOTIDE SEQUENCE [LARGE SCALE GENOMIC DNA]</scope>
    <source>
        <strain evidence="3 5">FSL A5-0281</strain>
    </source>
</reference>
<sequence>MLLNPCELENNCINREFREYLLNDPSYSISYDKLYFDANKTIIKETQTTDAIYIVVSGVVIETKNQVVLHFLGTEECLGLDTMFHNQIAASSIISLTKTTIYKIPTHEVIQKLKAQPEGILKLNKLLSNHTAILKKRLTTRTSNYDKTLQALLHLAFLYGEEKNDAIYMTMYFSKKMLANYLQLSYATVASICKRLVAQGILHDEPHGMIIYTKNNTNL</sequence>
<accession>A0A099WEK6</accession>
<dbReference type="Pfam" id="PF00027">
    <property type="entry name" value="cNMP_binding"/>
    <property type="match status" value="1"/>
</dbReference>
<dbReference type="AlphaFoldDB" id="A0A099WEK6"/>
<dbReference type="SUPFAM" id="SSF51206">
    <property type="entry name" value="cAMP-binding domain-like"/>
    <property type="match status" value="1"/>
</dbReference>
<dbReference type="Proteomes" id="UP000546806">
    <property type="component" value="Unassembled WGS sequence"/>
</dbReference>
<dbReference type="GeneID" id="58716469"/>
<dbReference type="RefSeq" id="WP_036084249.1">
    <property type="nucleotide sequence ID" value="NZ_CBCSHQ010000006.1"/>
</dbReference>
<dbReference type="EMBL" id="JNFA01000011">
    <property type="protein sequence ID" value="KGL42520.1"/>
    <property type="molecule type" value="Genomic_DNA"/>
</dbReference>
<evidence type="ECO:0000259" key="2">
    <source>
        <dbReference type="PROSITE" id="PS50042"/>
    </source>
</evidence>
<dbReference type="STRING" id="1552123.EP57_03405"/>
<name>A0A099WEK6_9LIST</name>
<reference evidence="4 6" key="2">
    <citation type="submission" date="2020-03" db="EMBL/GenBank/DDBJ databases">
        <title>Soil Listeria distribution.</title>
        <authorList>
            <person name="Liao J."/>
            <person name="Wiedmann M."/>
        </authorList>
    </citation>
    <scope>NUCLEOTIDE SEQUENCE [LARGE SCALE GENOMIC DNA]</scope>
    <source>
        <strain evidence="4 6">FSL L7-0435</strain>
    </source>
</reference>
<keyword evidence="1" id="KW-0010">Activator</keyword>
<dbReference type="Gene3D" id="2.60.120.10">
    <property type="entry name" value="Jelly Rolls"/>
    <property type="match status" value="1"/>
</dbReference>
<dbReference type="OrthoDB" id="9859525at2"/>
<dbReference type="Proteomes" id="UP000029844">
    <property type="component" value="Unassembled WGS sequence"/>
</dbReference>
<dbReference type="Gene3D" id="1.10.10.10">
    <property type="entry name" value="Winged helix-like DNA-binding domain superfamily/Winged helix DNA-binding domain"/>
    <property type="match status" value="1"/>
</dbReference>
<dbReference type="InterPro" id="IPR036388">
    <property type="entry name" value="WH-like_DNA-bd_sf"/>
</dbReference>
<dbReference type="EMBL" id="JAARWW010000001">
    <property type="protein sequence ID" value="MBC2002203.1"/>
    <property type="molecule type" value="Genomic_DNA"/>
</dbReference>
<dbReference type="InterPro" id="IPR018490">
    <property type="entry name" value="cNMP-bd_dom_sf"/>
</dbReference>
<protein>
    <submittedName>
        <fullName evidence="4">Crp/Fnr family transcriptional regulator</fullName>
    </submittedName>
</protein>